<dbReference type="PROSITE" id="PS50885">
    <property type="entry name" value="HAMP"/>
    <property type="match status" value="1"/>
</dbReference>
<dbReference type="EMBL" id="FNID01000025">
    <property type="protein sequence ID" value="SDN62268.1"/>
    <property type="molecule type" value="Genomic_DNA"/>
</dbReference>
<evidence type="ECO:0000256" key="1">
    <source>
        <dbReference type="ARBA" id="ARBA00004651"/>
    </source>
</evidence>
<organism evidence="13 14">
    <name type="scientific">Acetanaerobacterium elongatum</name>
    <dbReference type="NCBI Taxonomy" id="258515"/>
    <lineage>
        <taxon>Bacteria</taxon>
        <taxon>Bacillati</taxon>
        <taxon>Bacillota</taxon>
        <taxon>Clostridia</taxon>
        <taxon>Eubacteriales</taxon>
        <taxon>Oscillospiraceae</taxon>
        <taxon>Acetanaerobacterium</taxon>
    </lineage>
</organism>
<evidence type="ECO:0000256" key="5">
    <source>
        <dbReference type="ARBA" id="ARBA00022989"/>
    </source>
</evidence>
<dbReference type="InterPro" id="IPR000727">
    <property type="entry name" value="T_SNARE_dom"/>
</dbReference>
<dbReference type="InterPro" id="IPR004089">
    <property type="entry name" value="MCPsignal_dom"/>
</dbReference>
<dbReference type="SUPFAM" id="SSF58104">
    <property type="entry name" value="Methyl-accepting chemotaxis protein (MCP) signaling domain"/>
    <property type="match status" value="1"/>
</dbReference>
<evidence type="ECO:0000256" key="2">
    <source>
        <dbReference type="ARBA" id="ARBA00022475"/>
    </source>
</evidence>
<feature type="domain" description="Methyl-accepting transducer" evidence="10">
    <location>
        <begin position="399"/>
        <end position="628"/>
    </location>
</feature>
<dbReference type="PROSITE" id="PS50111">
    <property type="entry name" value="CHEMOTAXIS_TRANSDUC_2"/>
    <property type="match status" value="1"/>
</dbReference>
<dbReference type="CDD" id="cd12914">
    <property type="entry name" value="PDC1_DGC_like"/>
    <property type="match status" value="1"/>
</dbReference>
<proteinExistence type="inferred from homology"/>
<keyword evidence="4 9" id="KW-0812">Transmembrane</keyword>
<dbReference type="RefSeq" id="WP_092641355.1">
    <property type="nucleotide sequence ID" value="NZ_FNID01000025.1"/>
</dbReference>
<name>A0A1H0CWL6_9FIRM</name>
<dbReference type="Pfam" id="PF00015">
    <property type="entry name" value="MCPsignal"/>
    <property type="match status" value="1"/>
</dbReference>
<dbReference type="SUPFAM" id="SSF103190">
    <property type="entry name" value="Sensory domain-like"/>
    <property type="match status" value="1"/>
</dbReference>
<dbReference type="Proteomes" id="UP000199182">
    <property type="component" value="Unassembled WGS sequence"/>
</dbReference>
<keyword evidence="8" id="KW-0807">Transducer</keyword>
<reference evidence="13 14" key="1">
    <citation type="submission" date="2016-10" db="EMBL/GenBank/DDBJ databases">
        <authorList>
            <person name="de Groot N.N."/>
        </authorList>
    </citation>
    <scope>NUCLEOTIDE SEQUENCE [LARGE SCALE GENOMIC DNA]</scope>
    <source>
        <strain evidence="13 14">CGMCC 1.5012</strain>
    </source>
</reference>
<feature type="transmembrane region" description="Helical" evidence="9">
    <location>
        <begin position="269"/>
        <end position="290"/>
    </location>
</feature>
<dbReference type="InterPro" id="IPR003660">
    <property type="entry name" value="HAMP_dom"/>
</dbReference>
<evidence type="ECO:0000259" key="12">
    <source>
        <dbReference type="PROSITE" id="PS50885"/>
    </source>
</evidence>
<evidence type="ECO:0000313" key="13">
    <source>
        <dbReference type="EMBL" id="SDN62268.1"/>
    </source>
</evidence>
<protein>
    <submittedName>
        <fullName evidence="13">Methyl-accepting chemotaxis sensory transducer with Cache sensor</fullName>
    </submittedName>
</protein>
<evidence type="ECO:0000256" key="4">
    <source>
        <dbReference type="ARBA" id="ARBA00022692"/>
    </source>
</evidence>
<dbReference type="OrthoDB" id="1862723at2"/>
<evidence type="ECO:0000256" key="7">
    <source>
        <dbReference type="ARBA" id="ARBA00029447"/>
    </source>
</evidence>
<dbReference type="STRING" id="258515.SAMN05192585_12528"/>
<keyword evidence="2" id="KW-1003">Cell membrane</keyword>
<evidence type="ECO:0000313" key="14">
    <source>
        <dbReference type="Proteomes" id="UP000199182"/>
    </source>
</evidence>
<dbReference type="GO" id="GO:0005886">
    <property type="term" value="C:plasma membrane"/>
    <property type="evidence" value="ECO:0007669"/>
    <property type="project" value="UniProtKB-SubCell"/>
</dbReference>
<gene>
    <name evidence="13" type="ORF">SAMN05192585_12528</name>
</gene>
<sequence length="646" mass="69040">MKTIKRRIGLTTIAICAFLGVAITTVATVIFYLNIKENARQLLTELSKAYASNVLSEAQLIKDDLELASRDAIAQNYTLTNAEREQQLAKIVKDSTFVKFDVADANGTTFANVNIGEREYYKQAKSGTSYISSPLIDKTTGKVTILAATPMGNEVMFGTIDYKHFNDIVKKISIGQSGYAFVVDKAGTIIAHPDEKVVQDMTNYITLAQKDSGFKQAASVVSEMTEQKTGIEEVNIGGKTVMIAYQPINCTEKWSVGVVLPKMEYMMSYYITLAICAVLCLLLLLVAGILSARMAGSISNPVVASTDRIKLLAEGDLSTPVPDIKSQDETGVLLASLASTVSTVNGYISEISDILTGIAKGDLRKESELYYKGDFEPIKTALTEISGALNKAFRDILEAAEQVEQGASQISMGAQGLSQSTMEQASTIQELSASLNEISEGIQGIARNADEASKLAKQSGDNVALGNSQMEEMLKAMNEISNSSSQISKIIKVINDIAFQTNILALNAAVEAARAGAAGKGFAVVADEVRNLASKSAEAAKDTTALIEQSIASVAKGTKIAQQTAQSLEQIAKNAEGVNDMVMRISSATNDQATAVVQINMGMEQMSSVVQNNSATAEESAASSEELSSQAAMLKELIARFELKQD</sequence>
<dbReference type="Gene3D" id="1.10.287.950">
    <property type="entry name" value="Methyl-accepting chemotaxis protein"/>
    <property type="match status" value="1"/>
</dbReference>
<dbReference type="AlphaFoldDB" id="A0A1H0CWL6"/>
<dbReference type="PROSITE" id="PS50192">
    <property type="entry name" value="T_SNARE"/>
    <property type="match status" value="1"/>
</dbReference>
<feature type="transmembrane region" description="Helical" evidence="9">
    <location>
        <begin position="12"/>
        <end position="33"/>
    </location>
</feature>
<dbReference type="InterPro" id="IPR033479">
    <property type="entry name" value="dCache_1"/>
</dbReference>
<dbReference type="InterPro" id="IPR051310">
    <property type="entry name" value="MCP_chemotaxis"/>
</dbReference>
<dbReference type="GO" id="GO:0007165">
    <property type="term" value="P:signal transduction"/>
    <property type="evidence" value="ECO:0007669"/>
    <property type="project" value="UniProtKB-KW"/>
</dbReference>
<dbReference type="CDD" id="cd12912">
    <property type="entry name" value="PDC2_MCP_like"/>
    <property type="match status" value="1"/>
</dbReference>
<comment type="subcellular location">
    <subcellularLocation>
        <location evidence="1">Cell membrane</location>
        <topology evidence="1">Multi-pass membrane protein</topology>
    </subcellularLocation>
</comment>
<dbReference type="FunFam" id="1.10.287.950:FF:000001">
    <property type="entry name" value="Methyl-accepting chemotaxis sensory transducer"/>
    <property type="match status" value="1"/>
</dbReference>
<keyword evidence="5 9" id="KW-1133">Transmembrane helix</keyword>
<dbReference type="Gene3D" id="6.10.340.10">
    <property type="match status" value="1"/>
</dbReference>
<evidence type="ECO:0000259" key="10">
    <source>
        <dbReference type="PROSITE" id="PS50111"/>
    </source>
</evidence>
<feature type="domain" description="HAMP" evidence="12">
    <location>
        <begin position="296"/>
        <end position="349"/>
    </location>
</feature>
<accession>A0A1H0CWL6</accession>
<dbReference type="SMART" id="SM00283">
    <property type="entry name" value="MA"/>
    <property type="match status" value="1"/>
</dbReference>
<comment type="similarity">
    <text evidence="7">Belongs to the methyl-accepting chemotaxis (MCP) protein family.</text>
</comment>
<evidence type="ECO:0000256" key="8">
    <source>
        <dbReference type="PROSITE-ProRule" id="PRU00284"/>
    </source>
</evidence>
<keyword evidence="14" id="KW-1185">Reference proteome</keyword>
<evidence type="ECO:0000256" key="3">
    <source>
        <dbReference type="ARBA" id="ARBA00022500"/>
    </source>
</evidence>
<dbReference type="GO" id="GO:0006935">
    <property type="term" value="P:chemotaxis"/>
    <property type="evidence" value="ECO:0007669"/>
    <property type="project" value="UniProtKB-KW"/>
</dbReference>
<evidence type="ECO:0000259" key="11">
    <source>
        <dbReference type="PROSITE" id="PS50192"/>
    </source>
</evidence>
<dbReference type="InterPro" id="IPR029151">
    <property type="entry name" value="Sensor-like_sf"/>
</dbReference>
<dbReference type="PANTHER" id="PTHR43531:SF11">
    <property type="entry name" value="METHYL-ACCEPTING CHEMOTAXIS PROTEIN 3"/>
    <property type="match status" value="1"/>
</dbReference>
<dbReference type="PANTHER" id="PTHR43531">
    <property type="entry name" value="PROTEIN ICFG"/>
    <property type="match status" value="1"/>
</dbReference>
<keyword evidence="3" id="KW-0145">Chemotaxis</keyword>
<evidence type="ECO:0000256" key="9">
    <source>
        <dbReference type="SAM" id="Phobius"/>
    </source>
</evidence>
<evidence type="ECO:0000256" key="6">
    <source>
        <dbReference type="ARBA" id="ARBA00023136"/>
    </source>
</evidence>
<dbReference type="Pfam" id="PF02743">
    <property type="entry name" value="dCache_1"/>
    <property type="match status" value="1"/>
</dbReference>
<dbReference type="Gene3D" id="3.30.450.20">
    <property type="entry name" value="PAS domain"/>
    <property type="match status" value="2"/>
</dbReference>
<feature type="domain" description="T-SNARE coiled-coil homology" evidence="11">
    <location>
        <begin position="558"/>
        <end position="620"/>
    </location>
</feature>
<keyword evidence="6 9" id="KW-0472">Membrane</keyword>